<proteinExistence type="predicted"/>
<dbReference type="AlphaFoldDB" id="A0A9J7M7W8"/>
<evidence type="ECO:0000313" key="2">
    <source>
        <dbReference type="RefSeq" id="XP_035696033.1"/>
    </source>
</evidence>
<gene>
    <name evidence="2" type="primary">LOC118429594</name>
</gene>
<sequence length="127" mass="13675">MTPPDWSAGGPMKCPARAELTPYHLARLNDSRVRGRRPVTTLILTAAAGTTSVPCSAVSRSTGTVHLEAWCLTPVDSIAPGRGAWPDPVGITDSEGICAVFRDPSTHLSWTEAYVIRRSELIVCLKF</sequence>
<dbReference type="Proteomes" id="UP000001554">
    <property type="component" value="Chromosome 13"/>
</dbReference>
<protein>
    <submittedName>
        <fullName evidence="2">Uncharacterized protein LOC118429594</fullName>
    </submittedName>
</protein>
<keyword evidence="1" id="KW-1185">Reference proteome</keyword>
<evidence type="ECO:0000313" key="1">
    <source>
        <dbReference type="Proteomes" id="UP000001554"/>
    </source>
</evidence>
<reference evidence="2" key="2">
    <citation type="submission" date="2025-08" db="UniProtKB">
        <authorList>
            <consortium name="RefSeq"/>
        </authorList>
    </citation>
    <scope>IDENTIFICATION</scope>
    <source>
        <strain evidence="2">S238N-H82</strain>
        <tissue evidence="2">Testes</tissue>
    </source>
</reference>
<dbReference type="GeneID" id="118429594"/>
<dbReference type="RefSeq" id="XP_035696033.1">
    <property type="nucleotide sequence ID" value="XM_035840140.1"/>
</dbReference>
<accession>A0A9J7M7W8</accession>
<reference evidence="1" key="1">
    <citation type="journal article" date="2020" name="Nat. Ecol. Evol.">
        <title>Deeply conserved synteny resolves early events in vertebrate evolution.</title>
        <authorList>
            <person name="Simakov O."/>
            <person name="Marletaz F."/>
            <person name="Yue J.X."/>
            <person name="O'Connell B."/>
            <person name="Jenkins J."/>
            <person name="Brandt A."/>
            <person name="Calef R."/>
            <person name="Tung C.H."/>
            <person name="Huang T.K."/>
            <person name="Schmutz J."/>
            <person name="Satoh N."/>
            <person name="Yu J.K."/>
            <person name="Putnam N.H."/>
            <person name="Green R.E."/>
            <person name="Rokhsar D.S."/>
        </authorList>
    </citation>
    <scope>NUCLEOTIDE SEQUENCE [LARGE SCALE GENOMIC DNA]</scope>
    <source>
        <strain evidence="1">S238N-H82</strain>
    </source>
</reference>
<organism evidence="1 2">
    <name type="scientific">Branchiostoma floridae</name>
    <name type="common">Florida lancelet</name>
    <name type="synonym">Amphioxus</name>
    <dbReference type="NCBI Taxonomy" id="7739"/>
    <lineage>
        <taxon>Eukaryota</taxon>
        <taxon>Metazoa</taxon>
        <taxon>Chordata</taxon>
        <taxon>Cephalochordata</taxon>
        <taxon>Leptocardii</taxon>
        <taxon>Amphioxiformes</taxon>
        <taxon>Branchiostomatidae</taxon>
        <taxon>Branchiostoma</taxon>
    </lineage>
</organism>
<dbReference type="KEGG" id="bfo:118429594"/>
<name>A0A9J7M7W8_BRAFL</name>